<accession>A0ABX4EH99</accession>
<dbReference type="RefSeq" id="WP_094448512.1">
    <property type="nucleotide sequence ID" value="NZ_CP091802.1"/>
</dbReference>
<organism evidence="1 2">
    <name type="scientific">Segatella bryantii</name>
    <name type="common">Prevotella bryantii</name>
    <dbReference type="NCBI Taxonomy" id="77095"/>
    <lineage>
        <taxon>Bacteria</taxon>
        <taxon>Pseudomonadati</taxon>
        <taxon>Bacteroidota</taxon>
        <taxon>Bacteroidia</taxon>
        <taxon>Bacteroidales</taxon>
        <taxon>Prevotellaceae</taxon>
        <taxon>Segatella</taxon>
    </lineage>
</organism>
<sequence length="227" mass="26361">MILKYAQDLEYTKPQRGLESNPGKTAGMFSNTHPYYPNSCNSCPFNKGFKNKAKSFFRNEKKHCNNCNKINNSINKNIELDRKNSDPIIVTKSRKEVRDYIKNILASKNLDINIVSGPIKSIPVTYQSIKNITGKPHKFAYSRNIACYDLQKTMKTAEYLGYTEDFKGIGYRGHGDAVKWHYYKIQINGVVSFVSVKETIKKEFLFHSIQDEEHFDEENIKNPWKKR</sequence>
<protein>
    <submittedName>
        <fullName evidence="1">Uncharacterized protein</fullName>
    </submittedName>
</protein>
<dbReference type="EMBL" id="NPJF01000030">
    <property type="protein sequence ID" value="OYP55320.1"/>
    <property type="molecule type" value="Genomic_DNA"/>
</dbReference>
<reference evidence="1 2" key="1">
    <citation type="submission" date="2017-08" db="EMBL/GenBank/DDBJ databases">
        <title>Comparative genomics of non-oral Prevotella species.</title>
        <authorList>
            <person name="Accetto T."/>
            <person name="Nograsek B."/>
            <person name="Avgustin G."/>
        </authorList>
    </citation>
    <scope>NUCLEOTIDE SEQUENCE [LARGE SCALE GENOMIC DNA]</scope>
    <source>
        <strain evidence="1 2">TC1-1</strain>
    </source>
</reference>
<keyword evidence="2" id="KW-1185">Reference proteome</keyword>
<proteinExistence type="predicted"/>
<name>A0ABX4EH99_SEGBR</name>
<gene>
    <name evidence="1" type="ORF">CIK91_07345</name>
</gene>
<comment type="caution">
    <text evidence="1">The sequence shown here is derived from an EMBL/GenBank/DDBJ whole genome shotgun (WGS) entry which is preliminary data.</text>
</comment>
<evidence type="ECO:0000313" key="1">
    <source>
        <dbReference type="EMBL" id="OYP55320.1"/>
    </source>
</evidence>
<evidence type="ECO:0000313" key="2">
    <source>
        <dbReference type="Proteomes" id="UP000216189"/>
    </source>
</evidence>
<dbReference type="Proteomes" id="UP000216189">
    <property type="component" value="Unassembled WGS sequence"/>
</dbReference>